<proteinExistence type="inferred from homology"/>
<feature type="transmembrane region" description="Helical" evidence="6">
    <location>
        <begin position="175"/>
        <end position="197"/>
    </location>
</feature>
<dbReference type="PANTHER" id="PTHR22911">
    <property type="entry name" value="ACYL-MALONYL CONDENSING ENZYME-RELATED"/>
    <property type="match status" value="1"/>
</dbReference>
<evidence type="ECO:0000313" key="8">
    <source>
        <dbReference type="EMBL" id="PJK30030.1"/>
    </source>
</evidence>
<evidence type="ECO:0000256" key="4">
    <source>
        <dbReference type="ARBA" id="ARBA00022989"/>
    </source>
</evidence>
<keyword evidence="3 6" id="KW-0812">Transmembrane</keyword>
<dbReference type="GO" id="GO:0016020">
    <property type="term" value="C:membrane"/>
    <property type="evidence" value="ECO:0007669"/>
    <property type="project" value="UniProtKB-SubCell"/>
</dbReference>
<feature type="transmembrane region" description="Helical" evidence="6">
    <location>
        <begin position="35"/>
        <end position="55"/>
    </location>
</feature>
<reference evidence="8 9" key="1">
    <citation type="submission" date="2017-11" db="EMBL/GenBank/DDBJ databases">
        <title>Draft genome sequence of Rhizobiales bacterium SY3-13.</title>
        <authorList>
            <person name="Sun C."/>
        </authorList>
    </citation>
    <scope>NUCLEOTIDE SEQUENCE [LARGE SCALE GENOMIC DNA]</scope>
    <source>
        <strain evidence="8 9">SY3-13</strain>
    </source>
</reference>
<comment type="subcellular location">
    <subcellularLocation>
        <location evidence="1">Membrane</location>
        <topology evidence="1">Multi-pass membrane protein</topology>
    </subcellularLocation>
</comment>
<gene>
    <name evidence="8" type="ORF">CVT23_09725</name>
</gene>
<dbReference type="AlphaFoldDB" id="A0A2M9G2V3"/>
<feature type="transmembrane region" description="Helical" evidence="6">
    <location>
        <begin position="257"/>
        <end position="275"/>
    </location>
</feature>
<dbReference type="InterPro" id="IPR000620">
    <property type="entry name" value="EamA_dom"/>
</dbReference>
<feature type="transmembrane region" description="Helical" evidence="6">
    <location>
        <begin position="231"/>
        <end position="251"/>
    </location>
</feature>
<dbReference type="SUPFAM" id="SSF103481">
    <property type="entry name" value="Multidrug resistance efflux transporter EmrE"/>
    <property type="match status" value="2"/>
</dbReference>
<dbReference type="EMBL" id="PHIG01000031">
    <property type="protein sequence ID" value="PJK30030.1"/>
    <property type="molecule type" value="Genomic_DNA"/>
</dbReference>
<evidence type="ECO:0000256" key="5">
    <source>
        <dbReference type="ARBA" id="ARBA00023136"/>
    </source>
</evidence>
<evidence type="ECO:0000259" key="7">
    <source>
        <dbReference type="Pfam" id="PF00892"/>
    </source>
</evidence>
<evidence type="ECO:0000313" key="9">
    <source>
        <dbReference type="Proteomes" id="UP000229498"/>
    </source>
</evidence>
<keyword evidence="4 6" id="KW-1133">Transmembrane helix</keyword>
<evidence type="ECO:0000256" key="3">
    <source>
        <dbReference type="ARBA" id="ARBA00022692"/>
    </source>
</evidence>
<feature type="transmembrane region" description="Helical" evidence="6">
    <location>
        <begin position="203"/>
        <end position="224"/>
    </location>
</feature>
<dbReference type="Proteomes" id="UP000229498">
    <property type="component" value="Unassembled WGS sequence"/>
</dbReference>
<feature type="transmembrane region" description="Helical" evidence="6">
    <location>
        <begin position="67"/>
        <end position="90"/>
    </location>
</feature>
<feature type="transmembrane region" description="Helical" evidence="6">
    <location>
        <begin position="145"/>
        <end position="163"/>
    </location>
</feature>
<accession>A0A2M9G2V3</accession>
<keyword evidence="5 6" id="KW-0472">Membrane</keyword>
<dbReference type="InterPro" id="IPR037185">
    <property type="entry name" value="EmrE-like"/>
</dbReference>
<keyword evidence="9" id="KW-1185">Reference proteome</keyword>
<evidence type="ECO:0000256" key="2">
    <source>
        <dbReference type="ARBA" id="ARBA00009853"/>
    </source>
</evidence>
<feature type="domain" description="EamA" evidence="7">
    <location>
        <begin position="2"/>
        <end position="135"/>
    </location>
</feature>
<feature type="domain" description="EamA" evidence="7">
    <location>
        <begin position="145"/>
        <end position="273"/>
    </location>
</feature>
<sequence length="294" mass="32332">MAGAALVVLSTMGFSVMHAMIQYLGKQGLHGFEIAFFRNLFGIVALTPIFIRYGLEPFRTTKIKLHFARGAVNAVAMLLFFYGITTGIALGLVQSLSFTAPLFTSLLAVLFLGEKMRAHRWTALAIGFLGTLVILRPGMSAIEPGAVYILLAAMMWGVAMTIIKRLTDTDSAITVSLYMVLMLTPISGIAAAFVWTWPTAEQFIWLAAIGVIGTFSQMAFAQAFRLADATAVLPFDFSKLFWSALLGWFFFAQVLDLWVWIGSVMIFAGGFYIAYRERKITGKSPPVREPARPV</sequence>
<name>A0A2M9G2V3_9PROT</name>
<organism evidence="8 9">
    <name type="scientific">Minwuia thermotolerans</name>
    <dbReference type="NCBI Taxonomy" id="2056226"/>
    <lineage>
        <taxon>Bacteria</taxon>
        <taxon>Pseudomonadati</taxon>
        <taxon>Pseudomonadota</taxon>
        <taxon>Alphaproteobacteria</taxon>
        <taxon>Minwuiales</taxon>
        <taxon>Minwuiaceae</taxon>
        <taxon>Minwuia</taxon>
    </lineage>
</organism>
<dbReference type="Pfam" id="PF00892">
    <property type="entry name" value="EamA"/>
    <property type="match status" value="2"/>
</dbReference>
<comment type="caution">
    <text evidence="8">The sequence shown here is derived from an EMBL/GenBank/DDBJ whole genome shotgun (WGS) entry which is preliminary data.</text>
</comment>
<comment type="similarity">
    <text evidence="2">Belongs to the drug/metabolite transporter (DMT) superfamily. 10 TMS drug/metabolite exporter (DME) (TC 2.A.7.3) family.</text>
</comment>
<dbReference type="PANTHER" id="PTHR22911:SF6">
    <property type="entry name" value="SOLUTE CARRIER FAMILY 35 MEMBER G1"/>
    <property type="match status" value="1"/>
</dbReference>
<evidence type="ECO:0000256" key="1">
    <source>
        <dbReference type="ARBA" id="ARBA00004141"/>
    </source>
</evidence>
<feature type="transmembrane region" description="Helical" evidence="6">
    <location>
        <begin position="96"/>
        <end position="114"/>
    </location>
</feature>
<feature type="transmembrane region" description="Helical" evidence="6">
    <location>
        <begin position="121"/>
        <end position="139"/>
    </location>
</feature>
<protein>
    <submittedName>
        <fullName evidence="8">RNA polymerase subunit sigma-54</fullName>
    </submittedName>
</protein>
<evidence type="ECO:0000256" key="6">
    <source>
        <dbReference type="SAM" id="Phobius"/>
    </source>
</evidence>